<dbReference type="GO" id="GO:0000156">
    <property type="term" value="F:phosphorelay response regulator activity"/>
    <property type="evidence" value="ECO:0007669"/>
    <property type="project" value="TreeGrafter"/>
</dbReference>
<evidence type="ECO:0000256" key="7">
    <source>
        <dbReference type="ARBA" id="ARBA00023163"/>
    </source>
</evidence>
<evidence type="ECO:0000256" key="1">
    <source>
        <dbReference type="ARBA" id="ARBA00004496"/>
    </source>
</evidence>
<dbReference type="InterPro" id="IPR001867">
    <property type="entry name" value="OmpR/PhoB-type_DNA-bd"/>
</dbReference>
<dbReference type="InterPro" id="IPR036388">
    <property type="entry name" value="WH-like_DNA-bd_sf"/>
</dbReference>
<keyword evidence="7" id="KW-0804">Transcription</keyword>
<evidence type="ECO:0000256" key="8">
    <source>
        <dbReference type="PROSITE-ProRule" id="PRU00169"/>
    </source>
</evidence>
<dbReference type="RefSeq" id="WP_011997418.1">
    <property type="nucleotide sequence ID" value="NC_009727.1"/>
</dbReference>
<dbReference type="Gene3D" id="1.10.10.10">
    <property type="entry name" value="Winged helix-like DNA-binding domain superfamily/Winged helix DNA-binding domain"/>
    <property type="match status" value="1"/>
</dbReference>
<dbReference type="PROSITE" id="PS50110">
    <property type="entry name" value="RESPONSE_REGULATORY"/>
    <property type="match status" value="1"/>
</dbReference>
<evidence type="ECO:0000259" key="10">
    <source>
        <dbReference type="PROSITE" id="PS50110"/>
    </source>
</evidence>
<feature type="domain" description="Response regulatory" evidence="10">
    <location>
        <begin position="6"/>
        <end position="119"/>
    </location>
</feature>
<accession>A9KH25</accession>
<protein>
    <submittedName>
        <fullName evidence="12">Two-component response regulator</fullName>
    </submittedName>
</protein>
<dbReference type="GO" id="GO:0032993">
    <property type="term" value="C:protein-DNA complex"/>
    <property type="evidence" value="ECO:0007669"/>
    <property type="project" value="TreeGrafter"/>
</dbReference>
<dbReference type="SMART" id="SM00448">
    <property type="entry name" value="REC"/>
    <property type="match status" value="1"/>
</dbReference>
<evidence type="ECO:0000256" key="9">
    <source>
        <dbReference type="PROSITE-ProRule" id="PRU01091"/>
    </source>
</evidence>
<dbReference type="InterPro" id="IPR039420">
    <property type="entry name" value="WalR-like"/>
</dbReference>
<evidence type="ECO:0000256" key="3">
    <source>
        <dbReference type="ARBA" id="ARBA00022553"/>
    </source>
</evidence>
<dbReference type="GO" id="GO:0006355">
    <property type="term" value="P:regulation of DNA-templated transcription"/>
    <property type="evidence" value="ECO:0007669"/>
    <property type="project" value="InterPro"/>
</dbReference>
<dbReference type="SMART" id="SM00862">
    <property type="entry name" value="Trans_reg_C"/>
    <property type="match status" value="1"/>
</dbReference>
<dbReference type="InterPro" id="IPR001789">
    <property type="entry name" value="Sig_transdc_resp-reg_receiver"/>
</dbReference>
<evidence type="ECO:0000256" key="2">
    <source>
        <dbReference type="ARBA" id="ARBA00022490"/>
    </source>
</evidence>
<keyword evidence="6 9" id="KW-0238">DNA-binding</keyword>
<dbReference type="Gene3D" id="3.40.50.2300">
    <property type="match status" value="1"/>
</dbReference>
<reference evidence="12 13" key="1">
    <citation type="journal article" date="2009" name="Infect. Immun.">
        <title>Comparative genomics reveal extensive transposon-mediated genomic plasticity and diversity among potential effector proteins within the genus Coxiella.</title>
        <authorList>
            <person name="Beare P.A."/>
            <person name="Unsworth N."/>
            <person name="Andoh M."/>
            <person name="Voth D.E."/>
            <person name="Omsland A."/>
            <person name="Gilk S.D."/>
            <person name="Williams K.P."/>
            <person name="Sobral B.W."/>
            <person name="Kupko J.J.III."/>
            <person name="Porcella S.F."/>
            <person name="Samuel J.E."/>
            <person name="Heinzen R.A."/>
        </authorList>
    </citation>
    <scope>NUCLEOTIDE SEQUENCE [LARGE SCALE GENOMIC DNA]</scope>
    <source>
        <strain evidence="12 13">Dugway 5J108-111</strain>
    </source>
</reference>
<dbReference type="PANTHER" id="PTHR48111">
    <property type="entry name" value="REGULATOR OF RPOS"/>
    <property type="match status" value="1"/>
</dbReference>
<dbReference type="EMBL" id="CP000733">
    <property type="protein sequence ID" value="ABS76933.1"/>
    <property type="molecule type" value="Genomic_DNA"/>
</dbReference>
<keyword evidence="2" id="KW-0963">Cytoplasm</keyword>
<sequence>MTGTSHILIVDDDSDIRDLLGKFLRRHGFEASLAKDGSEMQAILLKQAVDLVILDIMMPGDDGLTLCRQMRANSTIPILMLTAISEEVDRILGLEMGADDYLSKPFNPRELLARVRAILRRSQGGGGSLNGIGTNERVIYEFAGWSLDLAERRLKSPDSLEITLSSGEFDLLHALVQRSQQVLSRDKLLDLTKNREAGPFDRSIDIQISRLRHKLEQDPKNPQIIKTIRGGGYVLAAEVVRKQRL</sequence>
<feature type="domain" description="OmpR/PhoB-type" evidence="11">
    <location>
        <begin position="137"/>
        <end position="237"/>
    </location>
</feature>
<proteinExistence type="predicted"/>
<evidence type="ECO:0000256" key="6">
    <source>
        <dbReference type="ARBA" id="ARBA00023125"/>
    </source>
</evidence>
<dbReference type="Gene3D" id="6.10.250.690">
    <property type="match status" value="1"/>
</dbReference>
<dbReference type="Pfam" id="PF00486">
    <property type="entry name" value="Trans_reg_C"/>
    <property type="match status" value="1"/>
</dbReference>
<feature type="DNA-binding region" description="OmpR/PhoB-type" evidence="9">
    <location>
        <begin position="137"/>
        <end position="237"/>
    </location>
</feature>
<dbReference type="PANTHER" id="PTHR48111:SF4">
    <property type="entry name" value="DNA-BINDING DUAL TRANSCRIPTIONAL REGULATOR OMPR"/>
    <property type="match status" value="1"/>
</dbReference>
<dbReference type="SUPFAM" id="SSF52172">
    <property type="entry name" value="CheY-like"/>
    <property type="match status" value="1"/>
</dbReference>
<name>A9KH25_COXBN</name>
<dbReference type="InterPro" id="IPR016032">
    <property type="entry name" value="Sig_transdc_resp-reg_C-effctor"/>
</dbReference>
<evidence type="ECO:0000256" key="5">
    <source>
        <dbReference type="ARBA" id="ARBA00023015"/>
    </source>
</evidence>
<dbReference type="HOGENOM" id="CLU_000445_30_4_6"/>
<dbReference type="SUPFAM" id="SSF46894">
    <property type="entry name" value="C-terminal effector domain of the bipartite response regulators"/>
    <property type="match status" value="1"/>
</dbReference>
<dbReference type="InterPro" id="IPR011006">
    <property type="entry name" value="CheY-like_superfamily"/>
</dbReference>
<comment type="subcellular location">
    <subcellularLocation>
        <location evidence="1">Cytoplasm</location>
    </subcellularLocation>
</comment>
<dbReference type="Pfam" id="PF00072">
    <property type="entry name" value="Response_reg"/>
    <property type="match status" value="1"/>
</dbReference>
<keyword evidence="3 8" id="KW-0597">Phosphoprotein</keyword>
<dbReference type="Proteomes" id="UP000008555">
    <property type="component" value="Chromosome"/>
</dbReference>
<gene>
    <name evidence="12" type="ordered locus">CBUD_2107</name>
</gene>
<dbReference type="PROSITE" id="PS51755">
    <property type="entry name" value="OMPR_PHOB"/>
    <property type="match status" value="1"/>
</dbReference>
<dbReference type="GO" id="GO:0000976">
    <property type="term" value="F:transcription cis-regulatory region binding"/>
    <property type="evidence" value="ECO:0007669"/>
    <property type="project" value="TreeGrafter"/>
</dbReference>
<dbReference type="CDD" id="cd00383">
    <property type="entry name" value="trans_reg_C"/>
    <property type="match status" value="1"/>
</dbReference>
<organism evidence="12 13">
    <name type="scientific">Coxiella burnetii (strain Dugway 5J108-111)</name>
    <dbReference type="NCBI Taxonomy" id="434922"/>
    <lineage>
        <taxon>Bacteria</taxon>
        <taxon>Pseudomonadati</taxon>
        <taxon>Pseudomonadota</taxon>
        <taxon>Gammaproteobacteria</taxon>
        <taxon>Legionellales</taxon>
        <taxon>Coxiellaceae</taxon>
        <taxon>Coxiella</taxon>
    </lineage>
</organism>
<dbReference type="FunFam" id="3.40.50.2300:FF:000001">
    <property type="entry name" value="DNA-binding response regulator PhoB"/>
    <property type="match status" value="1"/>
</dbReference>
<evidence type="ECO:0000259" key="11">
    <source>
        <dbReference type="PROSITE" id="PS51755"/>
    </source>
</evidence>
<dbReference type="AlphaFoldDB" id="A9KH25"/>
<evidence type="ECO:0000313" key="13">
    <source>
        <dbReference type="Proteomes" id="UP000008555"/>
    </source>
</evidence>
<evidence type="ECO:0000313" key="12">
    <source>
        <dbReference type="EMBL" id="ABS76933.1"/>
    </source>
</evidence>
<keyword evidence="4" id="KW-0902">Two-component regulatory system</keyword>
<dbReference type="FunFam" id="1.10.10.10:FF:000099">
    <property type="entry name" value="Two-component system response regulator TorR"/>
    <property type="match status" value="1"/>
</dbReference>
<keyword evidence="5" id="KW-0805">Transcription regulation</keyword>
<evidence type="ECO:0000256" key="4">
    <source>
        <dbReference type="ARBA" id="ARBA00023012"/>
    </source>
</evidence>
<dbReference type="GO" id="GO:0005829">
    <property type="term" value="C:cytosol"/>
    <property type="evidence" value="ECO:0007669"/>
    <property type="project" value="TreeGrafter"/>
</dbReference>
<feature type="modified residue" description="4-aspartylphosphate" evidence="8">
    <location>
        <position position="55"/>
    </location>
</feature>
<dbReference type="KEGG" id="cbd:CBUD_2107"/>